<comment type="caution">
    <text evidence="1">The sequence shown here is derived from an EMBL/GenBank/DDBJ whole genome shotgun (WGS) entry which is preliminary data.</text>
</comment>
<protein>
    <submittedName>
        <fullName evidence="1">Uncharacterized protein</fullName>
    </submittedName>
</protein>
<gene>
    <name evidence="1" type="ORF">RRG08_002422</name>
</gene>
<dbReference type="EMBL" id="JAWDGP010004039">
    <property type="protein sequence ID" value="KAK3768591.1"/>
    <property type="molecule type" value="Genomic_DNA"/>
</dbReference>
<dbReference type="AlphaFoldDB" id="A0AAE0ZGN8"/>
<sequence>MICSTVAACLTSPLIKSIESFNIHIHISSNGFSQSNSRDYWLRISDLSWRERSSLISFTSLKFRDKFYTLPMLSRQANGRAGSMGLKPLLDRGRDH</sequence>
<organism evidence="1 2">
    <name type="scientific">Elysia crispata</name>
    <name type="common">lettuce slug</name>
    <dbReference type="NCBI Taxonomy" id="231223"/>
    <lineage>
        <taxon>Eukaryota</taxon>
        <taxon>Metazoa</taxon>
        <taxon>Spiralia</taxon>
        <taxon>Lophotrochozoa</taxon>
        <taxon>Mollusca</taxon>
        <taxon>Gastropoda</taxon>
        <taxon>Heterobranchia</taxon>
        <taxon>Euthyneura</taxon>
        <taxon>Panpulmonata</taxon>
        <taxon>Sacoglossa</taxon>
        <taxon>Placobranchoidea</taxon>
        <taxon>Plakobranchidae</taxon>
        <taxon>Elysia</taxon>
    </lineage>
</organism>
<reference evidence="1" key="1">
    <citation type="journal article" date="2023" name="G3 (Bethesda)">
        <title>A reference genome for the long-term kleptoplast-retaining sea slug Elysia crispata morphotype clarki.</title>
        <authorList>
            <person name="Eastman K.E."/>
            <person name="Pendleton A.L."/>
            <person name="Shaikh M.A."/>
            <person name="Suttiyut T."/>
            <person name="Ogas R."/>
            <person name="Tomko P."/>
            <person name="Gavelis G."/>
            <person name="Widhalm J.R."/>
            <person name="Wisecaver J.H."/>
        </authorList>
    </citation>
    <scope>NUCLEOTIDE SEQUENCE</scope>
    <source>
        <strain evidence="1">ECLA1</strain>
    </source>
</reference>
<dbReference type="Proteomes" id="UP001283361">
    <property type="component" value="Unassembled WGS sequence"/>
</dbReference>
<evidence type="ECO:0000313" key="1">
    <source>
        <dbReference type="EMBL" id="KAK3768591.1"/>
    </source>
</evidence>
<proteinExistence type="predicted"/>
<evidence type="ECO:0000313" key="2">
    <source>
        <dbReference type="Proteomes" id="UP001283361"/>
    </source>
</evidence>
<name>A0AAE0ZGN8_9GAST</name>
<keyword evidence="2" id="KW-1185">Reference proteome</keyword>
<accession>A0AAE0ZGN8</accession>